<dbReference type="Pfam" id="PF01839">
    <property type="entry name" value="FG-GAP"/>
    <property type="match status" value="1"/>
</dbReference>
<dbReference type="AlphaFoldDB" id="A0A819N4M6"/>
<dbReference type="InterPro" id="IPR037396">
    <property type="entry name" value="FMN_HAD"/>
</dbReference>
<protein>
    <recommendedName>
        <fullName evidence="6">FMN hydroxy acid dehydrogenase domain-containing protein</fullName>
    </recommendedName>
</protein>
<dbReference type="PROSITE" id="PS51349">
    <property type="entry name" value="FMN_HYDROXY_ACID_DH_2"/>
    <property type="match status" value="1"/>
</dbReference>
<sequence length="745" mass="82618">YGNATFSNQTGEEIGFDSRPLAVASGDFNNDKRSEIVIAYEGRDNVDIFVAYKRVSFAEQTRYVVGSYPQSVVVGDFNNDTRLDIVVASSGSNDVSVLLGCGNGSFAKETRYSVGSHPQSVVVGDFNNDTRLDIVVANYYSNDVSVLLGYENGSFAEETRYSVGSRPYSVAVGDFNNDARLDIVVANSWSDDVSVLLGYENGSFAEETRYLVGSYLQFVAVGDFNNDTRLDIVVANYYSNDVSVLLRYGNGSFTKATIYLVGSYPQSVAVGDFNNDTRLDIVVANSWSHDVSVLLGYGNGSFANQTRYSVGSRPYSVAIGDFNNDTRLDIVVANYYSNDVSVLLGYGNGSFAKEIKYLVGSYPPSVAVGDFNNDTRLDIVVANYYTNDPGMSSILNTGQYNRGVITPNFTMPTINGYLECHSLDDFEYLAKKILLPHRFNYFSYQVGYRCTYQASREYFNRHLKIIPRALTDVSEISLQTTIFGHTYNNPIIIAPTAFHRLAHNEGEWGTAQGATNAESIYIYNWALSTVSYYLGQYHAEFNISVEICPKWLHVYVSSPKTLLEQCILLAEQHSFKVIVITCDHPHNRVQSIHKAAFIQAIDRKQHNELTGLMYTPNTKDYNDAKLALEYGADGIIVSNHGGRQVDSGLSAIECLKDIVEFVNGRCEVFVDSGIRTGTDVLKCLALGARGVLIDRPILYGLTCGGHKGVEAVLNLLKKELMYDMASCGLTRLEQINERILYKHRQ</sequence>
<evidence type="ECO:0000256" key="4">
    <source>
        <dbReference type="ARBA" id="ARBA00029325"/>
    </source>
</evidence>
<comment type="catalytic activity">
    <reaction evidence="4">
        <text>a (2S)-2-hydroxycarboxylate + O2 = a 2-oxocarboxylate + H2O2</text>
        <dbReference type="Rhea" id="RHEA:16789"/>
        <dbReference type="ChEBI" id="CHEBI:15379"/>
        <dbReference type="ChEBI" id="CHEBI:16240"/>
        <dbReference type="ChEBI" id="CHEBI:35179"/>
        <dbReference type="ChEBI" id="CHEBI:58123"/>
        <dbReference type="EC" id="1.1.3.15"/>
    </reaction>
    <physiologicalReaction direction="left-to-right" evidence="4">
        <dbReference type="Rhea" id="RHEA:16790"/>
    </physiologicalReaction>
</comment>
<name>A0A819N4M6_9BILA</name>
<dbReference type="Gene3D" id="3.20.20.70">
    <property type="entry name" value="Aldolase class I"/>
    <property type="match status" value="1"/>
</dbReference>
<feature type="domain" description="FMN hydroxy acid dehydrogenase" evidence="6">
    <location>
        <begin position="415"/>
        <end position="745"/>
    </location>
</feature>
<dbReference type="PROSITE" id="PS00557">
    <property type="entry name" value="FMN_HYDROXY_ACID_DH_1"/>
    <property type="match status" value="1"/>
</dbReference>
<gene>
    <name evidence="7" type="ORF">OTI717_LOCUS28390</name>
</gene>
<evidence type="ECO:0000256" key="2">
    <source>
        <dbReference type="ARBA" id="ARBA00022729"/>
    </source>
</evidence>
<dbReference type="GO" id="GO:0005777">
    <property type="term" value="C:peroxisome"/>
    <property type="evidence" value="ECO:0007669"/>
    <property type="project" value="UniProtKB-ARBA"/>
</dbReference>
<accession>A0A819N4M6</accession>
<evidence type="ECO:0000259" key="6">
    <source>
        <dbReference type="PROSITE" id="PS51349"/>
    </source>
</evidence>
<evidence type="ECO:0000256" key="3">
    <source>
        <dbReference type="ARBA" id="ARBA00024042"/>
    </source>
</evidence>
<evidence type="ECO:0000256" key="1">
    <source>
        <dbReference type="ARBA" id="ARBA00001917"/>
    </source>
</evidence>
<comment type="caution">
    <text evidence="7">The sequence shown here is derived from an EMBL/GenBank/DDBJ whole genome shotgun (WGS) entry which is preliminary data.</text>
</comment>
<keyword evidence="2" id="KW-0732">Signal</keyword>
<dbReference type="InterPro" id="IPR013785">
    <property type="entry name" value="Aldolase_TIM"/>
</dbReference>
<dbReference type="GO" id="GO:0010181">
    <property type="term" value="F:FMN binding"/>
    <property type="evidence" value="ECO:0007669"/>
    <property type="project" value="InterPro"/>
</dbReference>
<dbReference type="CDD" id="cd02809">
    <property type="entry name" value="alpha_hydroxyacid_oxid_FMN"/>
    <property type="match status" value="1"/>
</dbReference>
<dbReference type="EMBL" id="CAJOAX010006723">
    <property type="protein sequence ID" value="CAF3989381.1"/>
    <property type="molecule type" value="Genomic_DNA"/>
</dbReference>
<comment type="cofactor">
    <cofactor evidence="1">
        <name>FMN</name>
        <dbReference type="ChEBI" id="CHEBI:58210"/>
    </cofactor>
</comment>
<dbReference type="InterPro" id="IPR012133">
    <property type="entry name" value="Alpha-hydoxy_acid_DH_FMN"/>
</dbReference>
<dbReference type="Pfam" id="PF01070">
    <property type="entry name" value="FMN_dh"/>
    <property type="match status" value="2"/>
</dbReference>
<dbReference type="Pfam" id="PF13517">
    <property type="entry name" value="FG-GAP_3"/>
    <property type="match status" value="3"/>
</dbReference>
<organism evidence="7 8">
    <name type="scientific">Rotaria sordida</name>
    <dbReference type="NCBI Taxonomy" id="392033"/>
    <lineage>
        <taxon>Eukaryota</taxon>
        <taxon>Metazoa</taxon>
        <taxon>Spiralia</taxon>
        <taxon>Gnathifera</taxon>
        <taxon>Rotifera</taxon>
        <taxon>Eurotatoria</taxon>
        <taxon>Bdelloidea</taxon>
        <taxon>Philodinida</taxon>
        <taxon>Philodinidae</taxon>
        <taxon>Rotaria</taxon>
    </lineage>
</organism>
<comment type="catalytic activity">
    <reaction evidence="5">
        <text>2-hydroxyoctanoate + O2 = 2-oxooctanoate + H2O2</text>
        <dbReference type="Rhea" id="RHEA:67940"/>
        <dbReference type="ChEBI" id="CHEBI:15379"/>
        <dbReference type="ChEBI" id="CHEBI:16240"/>
        <dbReference type="ChEBI" id="CHEBI:133514"/>
        <dbReference type="ChEBI" id="CHEBI:176689"/>
    </reaction>
    <physiologicalReaction direction="left-to-right" evidence="5">
        <dbReference type="Rhea" id="RHEA:67941"/>
    </physiologicalReaction>
</comment>
<dbReference type="InterPro" id="IPR013517">
    <property type="entry name" value="FG-GAP"/>
</dbReference>
<comment type="similarity">
    <text evidence="3">Belongs to the FMN-dependent alpha-hydroxy acid dehydrogenase family.</text>
</comment>
<dbReference type="Gene3D" id="2.30.30.100">
    <property type="match status" value="6"/>
</dbReference>
<evidence type="ECO:0000313" key="8">
    <source>
        <dbReference type="Proteomes" id="UP000663823"/>
    </source>
</evidence>
<feature type="non-terminal residue" evidence="7">
    <location>
        <position position="745"/>
    </location>
</feature>
<dbReference type="SUPFAM" id="SSF51395">
    <property type="entry name" value="FMN-linked oxidoreductases"/>
    <property type="match status" value="1"/>
</dbReference>
<evidence type="ECO:0000256" key="5">
    <source>
        <dbReference type="ARBA" id="ARBA00029327"/>
    </source>
</evidence>
<dbReference type="PANTHER" id="PTHR46580:SF2">
    <property type="entry name" value="MAM DOMAIN-CONTAINING PROTEIN"/>
    <property type="match status" value="1"/>
</dbReference>
<dbReference type="SUPFAM" id="SSF69318">
    <property type="entry name" value="Integrin alpha N-terminal domain"/>
    <property type="match status" value="1"/>
</dbReference>
<evidence type="ECO:0000313" key="7">
    <source>
        <dbReference type="EMBL" id="CAF3989381.1"/>
    </source>
</evidence>
<dbReference type="InterPro" id="IPR008259">
    <property type="entry name" value="FMN_hydac_DH_AS"/>
</dbReference>
<proteinExistence type="inferred from homology"/>
<reference evidence="7" key="1">
    <citation type="submission" date="2021-02" db="EMBL/GenBank/DDBJ databases">
        <authorList>
            <person name="Nowell W R."/>
        </authorList>
    </citation>
    <scope>NUCLEOTIDE SEQUENCE</scope>
</reference>
<dbReference type="InterPro" id="IPR000262">
    <property type="entry name" value="FMN-dep_DH"/>
</dbReference>
<dbReference type="InterPro" id="IPR028994">
    <property type="entry name" value="Integrin_alpha_N"/>
</dbReference>
<dbReference type="PANTHER" id="PTHR46580">
    <property type="entry name" value="SENSOR KINASE-RELATED"/>
    <property type="match status" value="1"/>
</dbReference>
<dbReference type="Proteomes" id="UP000663823">
    <property type="component" value="Unassembled WGS sequence"/>
</dbReference>
<dbReference type="GO" id="GO:0003973">
    <property type="term" value="F:(S)-2-hydroxy-acid oxidase activity"/>
    <property type="evidence" value="ECO:0007669"/>
    <property type="project" value="UniProtKB-EC"/>
</dbReference>